<keyword evidence="13" id="KW-0131">Cell cycle</keyword>
<dbReference type="Pfam" id="PF08447">
    <property type="entry name" value="PAS_3"/>
    <property type="match status" value="2"/>
</dbReference>
<dbReference type="NCBIfam" id="TIGR00229">
    <property type="entry name" value="sensory_box"/>
    <property type="match status" value="2"/>
</dbReference>
<dbReference type="InterPro" id="IPR004358">
    <property type="entry name" value="Sig_transdc_His_kin-like_C"/>
</dbReference>
<dbReference type="InterPro" id="IPR000700">
    <property type="entry name" value="PAS-assoc_C"/>
</dbReference>
<dbReference type="Pfam" id="PF02518">
    <property type="entry name" value="HATPase_c"/>
    <property type="match status" value="1"/>
</dbReference>
<evidence type="ECO:0000256" key="10">
    <source>
        <dbReference type="ARBA" id="ARBA00022840"/>
    </source>
</evidence>
<keyword evidence="12" id="KW-0472">Membrane</keyword>
<comment type="caution">
    <text evidence="21">The sequence shown here is derived from an EMBL/GenBank/DDBJ whole genome shotgun (WGS) entry which is preliminary data.</text>
</comment>
<dbReference type="PROSITE" id="PS50110">
    <property type="entry name" value="RESPONSE_REGULATORY"/>
    <property type="match status" value="1"/>
</dbReference>
<evidence type="ECO:0000313" key="21">
    <source>
        <dbReference type="EMBL" id="KAB2951542.1"/>
    </source>
</evidence>
<feature type="domain" description="Response regulatory" evidence="18">
    <location>
        <begin position="573"/>
        <end position="691"/>
    </location>
</feature>
<dbReference type="PANTHER" id="PTHR45339:SF1">
    <property type="entry name" value="HYBRID SIGNAL TRANSDUCTION HISTIDINE KINASE J"/>
    <property type="match status" value="1"/>
</dbReference>
<dbReference type="OrthoDB" id="9809348at2"/>
<evidence type="ECO:0000256" key="3">
    <source>
        <dbReference type="ARBA" id="ARBA00006402"/>
    </source>
</evidence>
<dbReference type="PROSITE" id="PS50113">
    <property type="entry name" value="PAC"/>
    <property type="match status" value="2"/>
</dbReference>
<comment type="similarity">
    <text evidence="3">In the N-terminal section; belongs to the phytochrome family.</text>
</comment>
<evidence type="ECO:0000256" key="11">
    <source>
        <dbReference type="ARBA" id="ARBA00023012"/>
    </source>
</evidence>
<sequence length="703" mass="79758">MRGDKTMTERREVHKYLFEELVASLVKGPWGEVSESKFLQAIDEMPGLIWLTNEEGYFYFFNKSILHFKGRSLDEELGMGWTQSIHIEDLQSCLTTFHSSFLERKKIIHEYRLLHHSGNYRWVLESAMPRYGENQEFIGFIGYCVDITDYKETEKELTSTKEQIQNIFDNLEQVFWSMDMGLFRFLTISPACEHILGYTTTAFYENALLWQNIVYPDDLDIFFSMEKDYWAGNITEKSYRIIHKNGAIRWVSSRIVPVLDALGNLSRIDGLVTDITEQKRIEKELQLAKEAAEQSSRAKSDFLAMMSHELRTPMNGIIGMSELLIETPLQQDQREYANTILESSSLLLGILNDILDLSKIEANKMNLELVEFHLADLVYSSIKLLRMKAEDKGLKLIVELDPALDSSVFKGDPVRMRQVLLNLLSNAVKFTEHGEVVLSCKLLDVQDDLSTVYFEVSDTGIGISNEAQENLFQPFTQADSTTSRKFGGTGLGLHICKRFVELMGGRFGFSSMLHHGSTFWFAVPILRSHNGCQVLQFTQAPISSLDVPSPSHTPSDTKMIQQTSLVDSAQDVTVLLVEDNPVNQKLATAQLGKLGISVQVANNGLEAVRTLENASFSLILMDCQMPEMDGFEATRIIRKRESKSSNRIPIIAMTAMAMQGDREKCLTHGMDDYISKPVSLGVLRELLQKWLSIPNRPNQKSQA</sequence>
<evidence type="ECO:0000256" key="14">
    <source>
        <dbReference type="ARBA" id="ARBA00024867"/>
    </source>
</evidence>
<dbReference type="Pfam" id="PF00512">
    <property type="entry name" value="HisKA"/>
    <property type="match status" value="1"/>
</dbReference>
<dbReference type="Gene3D" id="1.10.287.130">
    <property type="match status" value="1"/>
</dbReference>
<dbReference type="SUPFAM" id="SSF47384">
    <property type="entry name" value="Homodimeric domain of signal transducing histidine kinase"/>
    <property type="match status" value="1"/>
</dbReference>
<comment type="function">
    <text evidence="14">May play the central regulatory role in sporulation. It may be an element of the effector pathway responsible for the activation of sporulation genes in response to nutritional stress. Spo0A may act in concert with spo0H (a sigma factor) to control the expression of some genes that are critical to the sporulation process.</text>
</comment>
<gene>
    <name evidence="21" type="ORF">F9B85_12105</name>
</gene>
<dbReference type="Gene3D" id="3.30.565.10">
    <property type="entry name" value="Histidine kinase-like ATPase, C-terminal domain"/>
    <property type="match status" value="1"/>
</dbReference>
<organism evidence="21 22">
    <name type="scientific">Heliorestis acidaminivorans</name>
    <dbReference type="NCBI Taxonomy" id="553427"/>
    <lineage>
        <taxon>Bacteria</taxon>
        <taxon>Bacillati</taxon>
        <taxon>Bacillota</taxon>
        <taxon>Clostridia</taxon>
        <taxon>Eubacteriales</taxon>
        <taxon>Heliobacteriaceae</taxon>
        <taxon>Heliorestis</taxon>
    </lineage>
</organism>
<dbReference type="InterPro" id="IPR035965">
    <property type="entry name" value="PAS-like_dom_sf"/>
</dbReference>
<keyword evidence="22" id="KW-1185">Reference proteome</keyword>
<keyword evidence="7" id="KW-0808">Transferase</keyword>
<dbReference type="InterPro" id="IPR001610">
    <property type="entry name" value="PAC"/>
</dbReference>
<dbReference type="SUPFAM" id="SSF52172">
    <property type="entry name" value="CheY-like"/>
    <property type="match status" value="1"/>
</dbReference>
<dbReference type="Gene3D" id="3.30.450.20">
    <property type="entry name" value="PAS domain"/>
    <property type="match status" value="2"/>
</dbReference>
<evidence type="ECO:0000256" key="15">
    <source>
        <dbReference type="ARBA" id="ARBA00074306"/>
    </source>
</evidence>
<dbReference type="Gene3D" id="3.40.50.2300">
    <property type="match status" value="1"/>
</dbReference>
<evidence type="ECO:0000256" key="8">
    <source>
        <dbReference type="ARBA" id="ARBA00022741"/>
    </source>
</evidence>
<evidence type="ECO:0000256" key="1">
    <source>
        <dbReference type="ARBA" id="ARBA00000085"/>
    </source>
</evidence>
<dbReference type="CDD" id="cd17546">
    <property type="entry name" value="REC_hyHK_CKI1_RcsC-like"/>
    <property type="match status" value="1"/>
</dbReference>
<dbReference type="AlphaFoldDB" id="A0A6I0EUS6"/>
<dbReference type="FunFam" id="3.30.565.10:FF:000010">
    <property type="entry name" value="Sensor histidine kinase RcsC"/>
    <property type="match status" value="1"/>
</dbReference>
<evidence type="ECO:0000259" key="20">
    <source>
        <dbReference type="PROSITE" id="PS50113"/>
    </source>
</evidence>
<dbReference type="SMART" id="SM00448">
    <property type="entry name" value="REC"/>
    <property type="match status" value="1"/>
</dbReference>
<dbReference type="GO" id="GO:0005524">
    <property type="term" value="F:ATP binding"/>
    <property type="evidence" value="ECO:0007669"/>
    <property type="project" value="UniProtKB-KW"/>
</dbReference>
<feature type="modified residue" description="4-aspartylphosphate" evidence="16">
    <location>
        <position position="622"/>
    </location>
</feature>
<dbReference type="SMART" id="SM00388">
    <property type="entry name" value="HisKA"/>
    <property type="match status" value="1"/>
</dbReference>
<dbReference type="InterPro" id="IPR001789">
    <property type="entry name" value="Sig_transdc_resp-reg_receiver"/>
</dbReference>
<dbReference type="SMART" id="SM00387">
    <property type="entry name" value="HATPase_c"/>
    <property type="match status" value="1"/>
</dbReference>
<keyword evidence="8" id="KW-0547">Nucleotide-binding</keyword>
<dbReference type="InterPro" id="IPR000014">
    <property type="entry name" value="PAS"/>
</dbReference>
<dbReference type="GO" id="GO:0000155">
    <property type="term" value="F:phosphorelay sensor kinase activity"/>
    <property type="evidence" value="ECO:0007669"/>
    <property type="project" value="InterPro"/>
</dbReference>
<dbReference type="SUPFAM" id="SSF55785">
    <property type="entry name" value="PYP-like sensor domain (PAS domain)"/>
    <property type="match status" value="2"/>
</dbReference>
<dbReference type="InterPro" id="IPR013655">
    <property type="entry name" value="PAS_fold_3"/>
</dbReference>
<feature type="domain" description="PAS" evidence="19">
    <location>
        <begin position="34"/>
        <end position="89"/>
    </location>
</feature>
<dbReference type="InterPro" id="IPR011006">
    <property type="entry name" value="CheY-like_superfamily"/>
</dbReference>
<keyword evidence="9" id="KW-0418">Kinase</keyword>
<dbReference type="PROSITE" id="PS50109">
    <property type="entry name" value="HIS_KIN"/>
    <property type="match status" value="1"/>
</dbReference>
<dbReference type="CDD" id="cd00082">
    <property type="entry name" value="HisKA"/>
    <property type="match status" value="1"/>
</dbReference>
<dbReference type="PROSITE" id="PS50112">
    <property type="entry name" value="PAS"/>
    <property type="match status" value="1"/>
</dbReference>
<dbReference type="SMART" id="SM00091">
    <property type="entry name" value="PAS"/>
    <property type="match status" value="2"/>
</dbReference>
<proteinExistence type="inferred from homology"/>
<keyword evidence="6 16" id="KW-0597">Phosphoprotein</keyword>
<evidence type="ECO:0000313" key="22">
    <source>
        <dbReference type="Proteomes" id="UP000468766"/>
    </source>
</evidence>
<evidence type="ECO:0000259" key="18">
    <source>
        <dbReference type="PROSITE" id="PS50110"/>
    </source>
</evidence>
<dbReference type="EMBL" id="WBXO01000011">
    <property type="protein sequence ID" value="KAB2951542.1"/>
    <property type="molecule type" value="Genomic_DNA"/>
</dbReference>
<keyword evidence="10" id="KW-0067">ATP-binding</keyword>
<dbReference type="EC" id="2.7.13.3" evidence="4"/>
<evidence type="ECO:0000256" key="7">
    <source>
        <dbReference type="ARBA" id="ARBA00022679"/>
    </source>
</evidence>
<dbReference type="PRINTS" id="PR00344">
    <property type="entry name" value="BCTRLSENSOR"/>
</dbReference>
<dbReference type="InterPro" id="IPR036890">
    <property type="entry name" value="HATPase_C_sf"/>
</dbReference>
<dbReference type="FunFam" id="1.10.287.130:FF:000038">
    <property type="entry name" value="Sensory transduction histidine kinase"/>
    <property type="match status" value="1"/>
</dbReference>
<feature type="domain" description="Histidine kinase" evidence="17">
    <location>
        <begin position="305"/>
        <end position="527"/>
    </location>
</feature>
<dbReference type="CDD" id="cd16922">
    <property type="entry name" value="HATPase_EvgS-ArcB-TorS-like"/>
    <property type="match status" value="1"/>
</dbReference>
<feature type="domain" description="PAC" evidence="20">
    <location>
        <begin position="235"/>
        <end position="287"/>
    </location>
</feature>
<evidence type="ECO:0000259" key="17">
    <source>
        <dbReference type="PROSITE" id="PS50109"/>
    </source>
</evidence>
<reference evidence="21 22" key="1">
    <citation type="submission" date="2019-10" db="EMBL/GenBank/DDBJ databases">
        <title>Whole-genome sequence of the extremophile Heliorestis acidaminivorans DSM 24790.</title>
        <authorList>
            <person name="Kyndt J.A."/>
            <person name="Meyer T.E."/>
        </authorList>
    </citation>
    <scope>NUCLEOTIDE SEQUENCE [LARGE SCALE GENOMIC DNA]</scope>
    <source>
        <strain evidence="21 22">DSM 24790</strain>
    </source>
</reference>
<evidence type="ECO:0000256" key="9">
    <source>
        <dbReference type="ARBA" id="ARBA00022777"/>
    </source>
</evidence>
<dbReference type="CDD" id="cd00130">
    <property type="entry name" value="PAS"/>
    <property type="match status" value="2"/>
</dbReference>
<accession>A0A6I0EUS6</accession>
<dbReference type="Proteomes" id="UP000468766">
    <property type="component" value="Unassembled WGS sequence"/>
</dbReference>
<evidence type="ECO:0000256" key="13">
    <source>
        <dbReference type="ARBA" id="ARBA00023306"/>
    </source>
</evidence>
<dbReference type="PANTHER" id="PTHR45339">
    <property type="entry name" value="HYBRID SIGNAL TRANSDUCTION HISTIDINE KINASE J"/>
    <property type="match status" value="1"/>
</dbReference>
<dbReference type="InterPro" id="IPR005467">
    <property type="entry name" value="His_kinase_dom"/>
</dbReference>
<dbReference type="InterPro" id="IPR003594">
    <property type="entry name" value="HATPase_dom"/>
</dbReference>
<evidence type="ECO:0000256" key="4">
    <source>
        <dbReference type="ARBA" id="ARBA00012438"/>
    </source>
</evidence>
<evidence type="ECO:0000256" key="16">
    <source>
        <dbReference type="PROSITE-ProRule" id="PRU00169"/>
    </source>
</evidence>
<evidence type="ECO:0000256" key="2">
    <source>
        <dbReference type="ARBA" id="ARBA00004370"/>
    </source>
</evidence>
<keyword evidence="11" id="KW-0902">Two-component regulatory system</keyword>
<protein>
    <recommendedName>
        <fullName evidence="15">Circadian input-output histidine kinase CikA</fullName>
        <ecNumber evidence="4">2.7.13.3</ecNumber>
    </recommendedName>
    <alternativeName>
        <fullName evidence="5">Stage 0 sporulation protein A homolog</fullName>
    </alternativeName>
</protein>
<dbReference type="SMART" id="SM00086">
    <property type="entry name" value="PAC"/>
    <property type="match status" value="2"/>
</dbReference>
<dbReference type="SUPFAM" id="SSF55874">
    <property type="entry name" value="ATPase domain of HSP90 chaperone/DNA topoisomerase II/histidine kinase"/>
    <property type="match status" value="1"/>
</dbReference>
<evidence type="ECO:0000256" key="5">
    <source>
        <dbReference type="ARBA" id="ARBA00018672"/>
    </source>
</evidence>
<dbReference type="InterPro" id="IPR036097">
    <property type="entry name" value="HisK_dim/P_sf"/>
</dbReference>
<evidence type="ECO:0000259" key="19">
    <source>
        <dbReference type="PROSITE" id="PS50112"/>
    </source>
</evidence>
<name>A0A6I0EUS6_9FIRM</name>
<dbReference type="Pfam" id="PF00072">
    <property type="entry name" value="Response_reg"/>
    <property type="match status" value="1"/>
</dbReference>
<dbReference type="GO" id="GO:0016020">
    <property type="term" value="C:membrane"/>
    <property type="evidence" value="ECO:0007669"/>
    <property type="project" value="UniProtKB-SubCell"/>
</dbReference>
<comment type="subcellular location">
    <subcellularLocation>
        <location evidence="2">Membrane</location>
    </subcellularLocation>
</comment>
<evidence type="ECO:0000256" key="12">
    <source>
        <dbReference type="ARBA" id="ARBA00023136"/>
    </source>
</evidence>
<feature type="domain" description="PAC" evidence="20">
    <location>
        <begin position="107"/>
        <end position="159"/>
    </location>
</feature>
<evidence type="ECO:0000256" key="6">
    <source>
        <dbReference type="ARBA" id="ARBA00022553"/>
    </source>
</evidence>
<comment type="catalytic activity">
    <reaction evidence="1">
        <text>ATP + protein L-histidine = ADP + protein N-phospho-L-histidine.</text>
        <dbReference type="EC" id="2.7.13.3"/>
    </reaction>
</comment>
<dbReference type="InterPro" id="IPR003661">
    <property type="entry name" value="HisK_dim/P_dom"/>
</dbReference>